<organism evidence="2 3">
    <name type="scientific">Herbiconiux aconitum</name>
    <dbReference type="NCBI Taxonomy" id="2970913"/>
    <lineage>
        <taxon>Bacteria</taxon>
        <taxon>Bacillati</taxon>
        <taxon>Actinomycetota</taxon>
        <taxon>Actinomycetes</taxon>
        <taxon>Micrococcales</taxon>
        <taxon>Microbacteriaceae</taxon>
        <taxon>Herbiconiux</taxon>
    </lineage>
</organism>
<proteinExistence type="predicted"/>
<dbReference type="Proteomes" id="UP001165584">
    <property type="component" value="Unassembled WGS sequence"/>
</dbReference>
<name>A0ABT2GUJ5_9MICO</name>
<accession>A0ABT2GUJ5</accession>
<keyword evidence="3" id="KW-1185">Reference proteome</keyword>
<evidence type="ECO:0000256" key="1">
    <source>
        <dbReference type="SAM" id="MobiDB-lite"/>
    </source>
</evidence>
<evidence type="ECO:0000313" key="2">
    <source>
        <dbReference type="EMBL" id="MCS5719887.1"/>
    </source>
</evidence>
<evidence type="ECO:0000313" key="3">
    <source>
        <dbReference type="Proteomes" id="UP001165584"/>
    </source>
</evidence>
<comment type="caution">
    <text evidence="2">The sequence shown here is derived from an EMBL/GenBank/DDBJ whole genome shotgun (WGS) entry which is preliminary data.</text>
</comment>
<dbReference type="RefSeq" id="WP_259509482.1">
    <property type="nucleotide sequence ID" value="NZ_JANLCM010000002.1"/>
</dbReference>
<reference evidence="2" key="1">
    <citation type="submission" date="2022-08" db="EMBL/GenBank/DDBJ databases">
        <authorList>
            <person name="Deng Y."/>
            <person name="Han X.-F."/>
            <person name="Zhang Y.-Q."/>
        </authorList>
    </citation>
    <scope>NUCLEOTIDE SEQUENCE</scope>
    <source>
        <strain evidence="2">CPCC 205763</strain>
    </source>
</reference>
<protein>
    <submittedName>
        <fullName evidence="2">Uncharacterized protein</fullName>
    </submittedName>
</protein>
<feature type="compositionally biased region" description="Basic and acidic residues" evidence="1">
    <location>
        <begin position="140"/>
        <end position="151"/>
    </location>
</feature>
<feature type="region of interest" description="Disordered" evidence="1">
    <location>
        <begin position="140"/>
        <end position="161"/>
    </location>
</feature>
<sequence length="161" mass="17272">MTHQPRSRVVRLGFTAHGEPVPLALGASDARLLVVGGRQPVLAVARSLIVQLTAQCAAPVLLRADDRITIDDVPVVALVTDETVRPPPPTPNGDTPRLTIDDVPWALLHADARIRVRCLLTSRAEFPALLEAARMRGRERTGRHARADENGGHSAAVALIS</sequence>
<dbReference type="EMBL" id="JANLCM010000002">
    <property type="protein sequence ID" value="MCS5719887.1"/>
    <property type="molecule type" value="Genomic_DNA"/>
</dbReference>
<gene>
    <name evidence="2" type="ORF">N1027_17290</name>
</gene>